<keyword evidence="2" id="KW-0472">Membrane</keyword>
<keyword evidence="2" id="KW-0812">Transmembrane</keyword>
<gene>
    <name evidence="3" type="ORF">EVOR1521_LOCUS8809</name>
</gene>
<evidence type="ECO:0000313" key="3">
    <source>
        <dbReference type="EMBL" id="CAJ1381003.1"/>
    </source>
</evidence>
<comment type="caution">
    <text evidence="3">The sequence shown here is derived from an EMBL/GenBank/DDBJ whole genome shotgun (WGS) entry which is preliminary data.</text>
</comment>
<proteinExistence type="predicted"/>
<name>A0AA36MW40_9DINO</name>
<accession>A0AA36MW40</accession>
<evidence type="ECO:0008006" key="5">
    <source>
        <dbReference type="Google" id="ProtNLM"/>
    </source>
</evidence>
<reference evidence="3" key="1">
    <citation type="submission" date="2023-08" db="EMBL/GenBank/DDBJ databases">
        <authorList>
            <person name="Chen Y."/>
            <person name="Shah S."/>
            <person name="Dougan E. K."/>
            <person name="Thang M."/>
            <person name="Chan C."/>
        </authorList>
    </citation>
    <scope>NUCLEOTIDE SEQUENCE</scope>
</reference>
<keyword evidence="2" id="KW-1133">Transmembrane helix</keyword>
<evidence type="ECO:0000256" key="1">
    <source>
        <dbReference type="SAM" id="MobiDB-lite"/>
    </source>
</evidence>
<keyword evidence="4" id="KW-1185">Reference proteome</keyword>
<dbReference type="AlphaFoldDB" id="A0AA36MW40"/>
<dbReference type="Proteomes" id="UP001178507">
    <property type="component" value="Unassembled WGS sequence"/>
</dbReference>
<feature type="transmembrane region" description="Helical" evidence="2">
    <location>
        <begin position="27"/>
        <end position="47"/>
    </location>
</feature>
<dbReference type="EMBL" id="CAUJNA010000769">
    <property type="protein sequence ID" value="CAJ1381003.1"/>
    <property type="molecule type" value="Genomic_DNA"/>
</dbReference>
<evidence type="ECO:0000256" key="2">
    <source>
        <dbReference type="SAM" id="Phobius"/>
    </source>
</evidence>
<feature type="region of interest" description="Disordered" evidence="1">
    <location>
        <begin position="131"/>
        <end position="151"/>
    </location>
</feature>
<protein>
    <recommendedName>
        <fullName evidence="5">Transmembrane protein</fullName>
    </recommendedName>
</protein>
<sequence>MSRTPQVQQAMSVRVAAACERAGGQQIVAGAAAAGAAGGLCLGALLFSGDSAAAQKRLADAISAAQQRNRTVAIRSKLRRGLRKRLLLLSATSAAGVAYLCTLPTPLEGGAGLVAHGSAIARRLGRAADAAGRTLVEEPPPSQRQRRRWHV</sequence>
<feature type="transmembrane region" description="Helical" evidence="2">
    <location>
        <begin position="86"/>
        <end position="107"/>
    </location>
</feature>
<evidence type="ECO:0000313" key="4">
    <source>
        <dbReference type="Proteomes" id="UP001178507"/>
    </source>
</evidence>
<organism evidence="3 4">
    <name type="scientific">Effrenium voratum</name>
    <dbReference type="NCBI Taxonomy" id="2562239"/>
    <lineage>
        <taxon>Eukaryota</taxon>
        <taxon>Sar</taxon>
        <taxon>Alveolata</taxon>
        <taxon>Dinophyceae</taxon>
        <taxon>Suessiales</taxon>
        <taxon>Symbiodiniaceae</taxon>
        <taxon>Effrenium</taxon>
    </lineage>
</organism>